<dbReference type="InterPro" id="IPR042099">
    <property type="entry name" value="ANL_N_sf"/>
</dbReference>
<dbReference type="EMBL" id="JAXCGZ010021189">
    <property type="protein sequence ID" value="KAK7057005.1"/>
    <property type="molecule type" value="Genomic_DNA"/>
</dbReference>
<feature type="domain" description="AMP-binding enzyme C-terminal" evidence="11">
    <location>
        <begin position="255"/>
        <end position="330"/>
    </location>
</feature>
<comment type="catalytic activity">
    <reaction evidence="9">
        <text>tetracosanoate + ATP + CoA = tetracosanoyl-CoA + AMP + diphosphate</text>
        <dbReference type="Rhea" id="RHEA:33639"/>
        <dbReference type="ChEBI" id="CHEBI:30616"/>
        <dbReference type="ChEBI" id="CHEBI:31014"/>
        <dbReference type="ChEBI" id="CHEBI:33019"/>
        <dbReference type="ChEBI" id="CHEBI:57287"/>
        <dbReference type="ChEBI" id="CHEBI:65052"/>
        <dbReference type="ChEBI" id="CHEBI:456215"/>
    </reaction>
    <physiologicalReaction direction="left-to-right" evidence="9">
        <dbReference type="Rhea" id="RHEA:33640"/>
    </physiologicalReaction>
</comment>
<dbReference type="Gene3D" id="3.30.300.30">
    <property type="match status" value="1"/>
</dbReference>
<evidence type="ECO:0000313" key="12">
    <source>
        <dbReference type="EMBL" id="KAK7057005.1"/>
    </source>
</evidence>
<dbReference type="GO" id="GO:0005524">
    <property type="term" value="F:ATP binding"/>
    <property type="evidence" value="ECO:0007669"/>
    <property type="project" value="UniProtKB-KW"/>
</dbReference>
<keyword evidence="2" id="KW-0436">Ligase</keyword>
<name>A0AAN8WQM0_HALRR</name>
<dbReference type="GO" id="GO:0005789">
    <property type="term" value="C:endoplasmic reticulum membrane"/>
    <property type="evidence" value="ECO:0007669"/>
    <property type="project" value="TreeGrafter"/>
</dbReference>
<dbReference type="PANTHER" id="PTHR43107">
    <property type="entry name" value="LONG-CHAIN FATTY ACID TRANSPORT PROTEIN"/>
    <property type="match status" value="1"/>
</dbReference>
<evidence type="ECO:0000256" key="7">
    <source>
        <dbReference type="ARBA" id="ARBA00036527"/>
    </source>
</evidence>
<dbReference type="InterPro" id="IPR025110">
    <property type="entry name" value="AMP-bd_C"/>
</dbReference>
<protein>
    <recommendedName>
        <fullName evidence="6">long-chain-fatty-acid--CoA ligase</fullName>
        <ecNumber evidence="6">6.2.1.3</ecNumber>
    </recommendedName>
    <alternativeName>
        <fullName evidence="8">Long-chain-fatty-acid--CoA ligase</fullName>
    </alternativeName>
</protein>
<sequence length="378" mass="42115">MTGGVFYLSGMCTDDIIYDPLPLYHTAGGMLGVGQSLLYGCSAVIRVKFSASKYWADACKYGATAGQYIGEICRYLLSAPEKPEDKNHKIRIMFGNGLRPTIWEDFQKRFAIPKICEFYGSTEGNTNIINMDGRPGAVGFVSVLIPSVYPVALLKIDEETREIVRDANGMCIRCQPGEAGEFIGKIVKNDPVRDFHGYADEKATAKKIVRDVFVKGDYAFLSGDILVMDHEGYLYFKDRTGDTFRWKGENVATSEVENVISKVANDTDIVVYGVEIPGAEGRAGMAAILDENNSLDLNRLYAVVMKSLPSYARPLFVRIVKELEKTGTYKLKKVKLQEAGFNPNTIEDKLYFIDNKQKTYVPLDNELYAKIISGEARV</sequence>
<evidence type="ECO:0000256" key="4">
    <source>
        <dbReference type="ARBA" id="ARBA00022832"/>
    </source>
</evidence>
<evidence type="ECO:0000256" key="1">
    <source>
        <dbReference type="ARBA" id="ARBA00006432"/>
    </source>
</evidence>
<dbReference type="GO" id="GO:0005886">
    <property type="term" value="C:plasma membrane"/>
    <property type="evidence" value="ECO:0007669"/>
    <property type="project" value="TreeGrafter"/>
</dbReference>
<evidence type="ECO:0000256" key="8">
    <source>
        <dbReference type="ARBA" id="ARBA00041297"/>
    </source>
</evidence>
<evidence type="ECO:0000256" key="6">
    <source>
        <dbReference type="ARBA" id="ARBA00026121"/>
    </source>
</evidence>
<evidence type="ECO:0000256" key="3">
    <source>
        <dbReference type="ARBA" id="ARBA00022741"/>
    </source>
</evidence>
<dbReference type="Proteomes" id="UP001381693">
    <property type="component" value="Unassembled WGS sequence"/>
</dbReference>
<dbReference type="EC" id="6.2.1.3" evidence="6"/>
<keyword evidence="3" id="KW-0547">Nucleotide-binding</keyword>
<evidence type="ECO:0000256" key="2">
    <source>
        <dbReference type="ARBA" id="ARBA00022598"/>
    </source>
</evidence>
<dbReference type="Pfam" id="PF00501">
    <property type="entry name" value="AMP-binding"/>
    <property type="match status" value="1"/>
</dbReference>
<comment type="catalytic activity">
    <reaction evidence="7">
        <text>a very long-chain fatty acid + ATP + CoA = a very long-chain fatty acyl-CoA + AMP + diphosphate</text>
        <dbReference type="Rhea" id="RHEA:54536"/>
        <dbReference type="ChEBI" id="CHEBI:30616"/>
        <dbReference type="ChEBI" id="CHEBI:33019"/>
        <dbReference type="ChEBI" id="CHEBI:57287"/>
        <dbReference type="ChEBI" id="CHEBI:58950"/>
        <dbReference type="ChEBI" id="CHEBI:138261"/>
        <dbReference type="ChEBI" id="CHEBI:456215"/>
    </reaction>
    <physiologicalReaction direction="left-to-right" evidence="7">
        <dbReference type="Rhea" id="RHEA:54537"/>
    </physiologicalReaction>
</comment>
<organism evidence="12 13">
    <name type="scientific">Halocaridina rubra</name>
    <name type="common">Hawaiian red shrimp</name>
    <dbReference type="NCBI Taxonomy" id="373956"/>
    <lineage>
        <taxon>Eukaryota</taxon>
        <taxon>Metazoa</taxon>
        <taxon>Ecdysozoa</taxon>
        <taxon>Arthropoda</taxon>
        <taxon>Crustacea</taxon>
        <taxon>Multicrustacea</taxon>
        <taxon>Malacostraca</taxon>
        <taxon>Eumalacostraca</taxon>
        <taxon>Eucarida</taxon>
        <taxon>Decapoda</taxon>
        <taxon>Pleocyemata</taxon>
        <taxon>Caridea</taxon>
        <taxon>Atyoidea</taxon>
        <taxon>Atyidae</taxon>
        <taxon>Halocaridina</taxon>
    </lineage>
</organism>
<evidence type="ECO:0000256" key="5">
    <source>
        <dbReference type="ARBA" id="ARBA00022840"/>
    </source>
</evidence>
<dbReference type="SUPFAM" id="SSF56801">
    <property type="entry name" value="Acetyl-CoA synthetase-like"/>
    <property type="match status" value="1"/>
</dbReference>
<dbReference type="InterPro" id="IPR045851">
    <property type="entry name" value="AMP-bd_C_sf"/>
</dbReference>
<keyword evidence="5" id="KW-0067">ATP-binding</keyword>
<evidence type="ECO:0000259" key="10">
    <source>
        <dbReference type="Pfam" id="PF00501"/>
    </source>
</evidence>
<accession>A0AAN8WQM0</accession>
<comment type="similarity">
    <text evidence="1">Belongs to the ATP-dependent AMP-binding enzyme family.</text>
</comment>
<evidence type="ECO:0000259" key="11">
    <source>
        <dbReference type="Pfam" id="PF13193"/>
    </source>
</evidence>
<dbReference type="AlphaFoldDB" id="A0AAN8WQM0"/>
<feature type="domain" description="AMP-dependent synthetase/ligase" evidence="10">
    <location>
        <begin position="13"/>
        <end position="165"/>
    </location>
</feature>
<dbReference type="FunFam" id="3.30.300.30:FF:000002">
    <property type="entry name" value="Long-chain fatty acid transport protein 1"/>
    <property type="match status" value="1"/>
</dbReference>
<dbReference type="Pfam" id="PF13193">
    <property type="entry name" value="AMP-binding_C"/>
    <property type="match status" value="1"/>
</dbReference>
<dbReference type="InterPro" id="IPR000873">
    <property type="entry name" value="AMP-dep_synth/lig_dom"/>
</dbReference>
<dbReference type="GO" id="GO:0044539">
    <property type="term" value="P:long-chain fatty acid import into cell"/>
    <property type="evidence" value="ECO:0007669"/>
    <property type="project" value="TreeGrafter"/>
</dbReference>
<comment type="caution">
    <text evidence="12">The sequence shown here is derived from an EMBL/GenBank/DDBJ whole genome shotgun (WGS) entry which is preliminary data.</text>
</comment>
<evidence type="ECO:0000256" key="9">
    <source>
        <dbReference type="ARBA" id="ARBA00048666"/>
    </source>
</evidence>
<evidence type="ECO:0000313" key="13">
    <source>
        <dbReference type="Proteomes" id="UP001381693"/>
    </source>
</evidence>
<keyword evidence="4" id="KW-0276">Fatty acid metabolism</keyword>
<keyword evidence="13" id="KW-1185">Reference proteome</keyword>
<dbReference type="GO" id="GO:0005324">
    <property type="term" value="F:long-chain fatty acid transmembrane transporter activity"/>
    <property type="evidence" value="ECO:0007669"/>
    <property type="project" value="TreeGrafter"/>
</dbReference>
<reference evidence="12 13" key="1">
    <citation type="submission" date="2023-11" db="EMBL/GenBank/DDBJ databases">
        <title>Halocaridina rubra genome assembly.</title>
        <authorList>
            <person name="Smith C."/>
        </authorList>
    </citation>
    <scope>NUCLEOTIDE SEQUENCE [LARGE SCALE GENOMIC DNA]</scope>
    <source>
        <strain evidence="12">EP-1</strain>
        <tissue evidence="12">Whole</tissue>
    </source>
</reference>
<dbReference type="PANTHER" id="PTHR43107:SF15">
    <property type="entry name" value="FATTY ACID TRANSPORT PROTEIN 3, ISOFORM A"/>
    <property type="match status" value="1"/>
</dbReference>
<dbReference type="GO" id="GO:0004467">
    <property type="term" value="F:long-chain fatty acid-CoA ligase activity"/>
    <property type="evidence" value="ECO:0007669"/>
    <property type="project" value="UniProtKB-EC"/>
</dbReference>
<proteinExistence type="inferred from homology"/>
<dbReference type="Gene3D" id="3.40.50.12780">
    <property type="entry name" value="N-terminal domain of ligase-like"/>
    <property type="match status" value="1"/>
</dbReference>
<gene>
    <name evidence="12" type="ORF">SK128_012334</name>
</gene>
<keyword evidence="4" id="KW-0443">Lipid metabolism</keyword>